<dbReference type="InterPro" id="IPR020945">
    <property type="entry name" value="DMSO/NO3_reduct_chaperone"/>
</dbReference>
<reference evidence="2" key="1">
    <citation type="submission" date="2018-05" db="EMBL/GenBank/DDBJ databases">
        <title>Genome Sequencing of selected type strains of the family Eggerthellaceae.</title>
        <authorList>
            <person name="Danylec N."/>
            <person name="Stoll D.A."/>
            <person name="Doetsch A."/>
            <person name="Huch M."/>
        </authorList>
    </citation>
    <scope>NUCLEOTIDE SEQUENCE [LARGE SCALE GENOMIC DNA]</scope>
    <source>
        <strain evidence="2">DSM 27213</strain>
    </source>
</reference>
<dbReference type="EMBL" id="QIBW01000003">
    <property type="protein sequence ID" value="ROT91214.1"/>
    <property type="molecule type" value="Genomic_DNA"/>
</dbReference>
<protein>
    <submittedName>
        <fullName evidence="1">Nitrate reductase delta subunit</fullName>
    </submittedName>
</protein>
<dbReference type="Proteomes" id="UP000285258">
    <property type="component" value="Unassembled WGS sequence"/>
</dbReference>
<evidence type="ECO:0000313" key="1">
    <source>
        <dbReference type="EMBL" id="ROT91214.1"/>
    </source>
</evidence>
<dbReference type="AlphaFoldDB" id="A0A423UMH8"/>
<dbReference type="SUPFAM" id="SSF89155">
    <property type="entry name" value="TorD-like"/>
    <property type="match status" value="1"/>
</dbReference>
<sequence length="226" mass="24902">MMEDEAVFSVLAQCFGPVDEGSWSQLVGSSLWSDFLDGARRVMQADELGVQAAPLARARKRCPLQEFLSSGEVNALFAPPTYDEKQAFAARHFTGGLPESAVPVESLYRTWSAGAAPAPFSQQQGLYLGDSAHYLRELVERLGMEVPPAFSACPDHLALELDLVAVMLRSGMREEARQFLAERFAWLTAYRMRLLALEDEARFYIGLVDVILAIRAQQTTADAVVA</sequence>
<organism evidence="1 2">
    <name type="scientific">Gordonibacter urolithinfaciens</name>
    <dbReference type="NCBI Taxonomy" id="1335613"/>
    <lineage>
        <taxon>Bacteria</taxon>
        <taxon>Bacillati</taxon>
        <taxon>Actinomycetota</taxon>
        <taxon>Coriobacteriia</taxon>
        <taxon>Eggerthellales</taxon>
        <taxon>Eggerthellaceae</taxon>
        <taxon>Gordonibacter</taxon>
    </lineage>
</organism>
<dbReference type="Gene3D" id="1.10.3480.10">
    <property type="entry name" value="TorD-like"/>
    <property type="match status" value="1"/>
</dbReference>
<name>A0A423UMH8_9ACTN</name>
<dbReference type="Pfam" id="PF02613">
    <property type="entry name" value="Nitrate_red_del"/>
    <property type="match status" value="1"/>
</dbReference>
<dbReference type="InterPro" id="IPR036411">
    <property type="entry name" value="TorD-like_sf"/>
</dbReference>
<gene>
    <name evidence="1" type="ORF">DMP12_04245</name>
</gene>
<dbReference type="RefSeq" id="WP_096227699.1">
    <property type="nucleotide sequence ID" value="NZ_CP168029.1"/>
</dbReference>
<proteinExistence type="predicted"/>
<accession>A0A423UMH8</accession>
<evidence type="ECO:0000313" key="2">
    <source>
        <dbReference type="Proteomes" id="UP000285258"/>
    </source>
</evidence>
<comment type="caution">
    <text evidence="1">The sequence shown here is derived from an EMBL/GenBank/DDBJ whole genome shotgun (WGS) entry which is preliminary data.</text>
</comment>